<proteinExistence type="predicted"/>
<dbReference type="AlphaFoldDB" id="A0A1B0BRR0"/>
<dbReference type="EnsemblMetazoa" id="GPPI038485-RA">
    <property type="protein sequence ID" value="GPPI038485-PA"/>
    <property type="gene ID" value="GPPI038485"/>
</dbReference>
<dbReference type="Proteomes" id="UP000092460">
    <property type="component" value="Unassembled WGS sequence"/>
</dbReference>
<reference evidence="1" key="2">
    <citation type="submission" date="2020-05" db="UniProtKB">
        <authorList>
            <consortium name="EnsemblMetazoa"/>
        </authorList>
    </citation>
    <scope>IDENTIFICATION</scope>
    <source>
        <strain evidence="1">IAEA</strain>
    </source>
</reference>
<dbReference type="EMBL" id="JXJN01019244">
    <property type="status" value="NOT_ANNOTATED_CDS"/>
    <property type="molecule type" value="Genomic_DNA"/>
</dbReference>
<name>A0A1B0BRR0_9MUSC</name>
<protein>
    <submittedName>
        <fullName evidence="1">Uncharacterized protein</fullName>
    </submittedName>
</protein>
<evidence type="ECO:0000313" key="1">
    <source>
        <dbReference type="EnsemblMetazoa" id="GPPI038485-PA"/>
    </source>
</evidence>
<keyword evidence="2" id="KW-1185">Reference proteome</keyword>
<organism evidence="1 2">
    <name type="scientific">Glossina palpalis gambiensis</name>
    <dbReference type="NCBI Taxonomy" id="67801"/>
    <lineage>
        <taxon>Eukaryota</taxon>
        <taxon>Metazoa</taxon>
        <taxon>Ecdysozoa</taxon>
        <taxon>Arthropoda</taxon>
        <taxon>Hexapoda</taxon>
        <taxon>Insecta</taxon>
        <taxon>Pterygota</taxon>
        <taxon>Neoptera</taxon>
        <taxon>Endopterygota</taxon>
        <taxon>Diptera</taxon>
        <taxon>Brachycera</taxon>
        <taxon>Muscomorpha</taxon>
        <taxon>Hippoboscoidea</taxon>
        <taxon>Glossinidae</taxon>
        <taxon>Glossina</taxon>
    </lineage>
</organism>
<accession>A0A1B0BRR0</accession>
<sequence>LIVAIGLRVNIVTTLSLHCRADLLPKVSGLQQHFRFILVFREDLTNKGLANKNRQAIITNFDKMLCCMKITLLIATSAIAVEAITVTEGAAAAAAAAAAAQKKKTRVSIRSTDGRR</sequence>
<reference evidence="2" key="1">
    <citation type="submission" date="2015-01" db="EMBL/GenBank/DDBJ databases">
        <authorList>
            <person name="Aksoy S."/>
            <person name="Warren W."/>
            <person name="Wilson R.K."/>
        </authorList>
    </citation>
    <scope>NUCLEOTIDE SEQUENCE [LARGE SCALE GENOMIC DNA]</scope>
    <source>
        <strain evidence="2">IAEA</strain>
    </source>
</reference>
<evidence type="ECO:0000313" key="2">
    <source>
        <dbReference type="Proteomes" id="UP000092460"/>
    </source>
</evidence>
<dbReference type="VEuPathDB" id="VectorBase:GPPI038485"/>